<keyword evidence="2" id="KW-1185">Reference proteome</keyword>
<accession>A0AAV7NM92</accession>
<comment type="caution">
    <text evidence="1">The sequence shown here is derived from an EMBL/GenBank/DDBJ whole genome shotgun (WGS) entry which is preliminary data.</text>
</comment>
<reference evidence="1" key="1">
    <citation type="journal article" date="2022" name="bioRxiv">
        <title>Sequencing and chromosome-scale assembly of the giantPleurodeles waltlgenome.</title>
        <authorList>
            <person name="Brown T."/>
            <person name="Elewa A."/>
            <person name="Iarovenko S."/>
            <person name="Subramanian E."/>
            <person name="Araus A.J."/>
            <person name="Petzold A."/>
            <person name="Susuki M."/>
            <person name="Suzuki K.-i.T."/>
            <person name="Hayashi T."/>
            <person name="Toyoda A."/>
            <person name="Oliveira C."/>
            <person name="Osipova E."/>
            <person name="Leigh N.D."/>
            <person name="Simon A."/>
            <person name="Yun M.H."/>
        </authorList>
    </citation>
    <scope>NUCLEOTIDE SEQUENCE</scope>
    <source>
        <strain evidence="1">20211129_DDA</strain>
        <tissue evidence="1">Liver</tissue>
    </source>
</reference>
<protein>
    <submittedName>
        <fullName evidence="1">Uncharacterized protein</fullName>
    </submittedName>
</protein>
<gene>
    <name evidence="1" type="ORF">NDU88_005373</name>
</gene>
<evidence type="ECO:0000313" key="2">
    <source>
        <dbReference type="Proteomes" id="UP001066276"/>
    </source>
</evidence>
<organism evidence="1 2">
    <name type="scientific">Pleurodeles waltl</name>
    <name type="common">Iberian ribbed newt</name>
    <dbReference type="NCBI Taxonomy" id="8319"/>
    <lineage>
        <taxon>Eukaryota</taxon>
        <taxon>Metazoa</taxon>
        <taxon>Chordata</taxon>
        <taxon>Craniata</taxon>
        <taxon>Vertebrata</taxon>
        <taxon>Euteleostomi</taxon>
        <taxon>Amphibia</taxon>
        <taxon>Batrachia</taxon>
        <taxon>Caudata</taxon>
        <taxon>Salamandroidea</taxon>
        <taxon>Salamandridae</taxon>
        <taxon>Pleurodelinae</taxon>
        <taxon>Pleurodeles</taxon>
    </lineage>
</organism>
<dbReference type="AlphaFoldDB" id="A0AAV7NM92"/>
<sequence>MVKGHTSKQLQTNSLDRYTVRKEAAEGGPSSENLSLGGVPSLGTIMAAIQDLQDSFAPLEPKLDAVQIDVNLVKADMSKIATKVAVAETHIDGLLATTKRLEEQVRSLTKKSSVMQARLEDQEGRSRRNNVRVMGVTEGIEGPSTDLFVEDLVLNRLKPKCLTSFRWREHTGNMAPHRNQECRCVAYCRRLEPPVT</sequence>
<evidence type="ECO:0000313" key="1">
    <source>
        <dbReference type="EMBL" id="KAJ1117173.1"/>
    </source>
</evidence>
<dbReference type="EMBL" id="JANPWB010000012">
    <property type="protein sequence ID" value="KAJ1117173.1"/>
    <property type="molecule type" value="Genomic_DNA"/>
</dbReference>
<proteinExistence type="predicted"/>
<name>A0AAV7NM92_PLEWA</name>
<dbReference type="Proteomes" id="UP001066276">
    <property type="component" value="Chromosome 8"/>
</dbReference>